<dbReference type="SUPFAM" id="SSF49464">
    <property type="entry name" value="Carboxypeptidase regulatory domain-like"/>
    <property type="match status" value="1"/>
</dbReference>
<feature type="signal peptide" evidence="1">
    <location>
        <begin position="1"/>
        <end position="20"/>
    </location>
</feature>
<evidence type="ECO:0000313" key="3">
    <source>
        <dbReference type="Proteomes" id="UP001557484"/>
    </source>
</evidence>
<dbReference type="Gene3D" id="2.60.40.1120">
    <property type="entry name" value="Carboxypeptidase-like, regulatory domain"/>
    <property type="match status" value="1"/>
</dbReference>
<gene>
    <name evidence="2" type="ORF">AB4875_03620</name>
</gene>
<evidence type="ECO:0000313" key="2">
    <source>
        <dbReference type="EMBL" id="MEX1664562.1"/>
    </source>
</evidence>
<organism evidence="2 3">
    <name type="scientific">Zhongshania arctica</name>
    <dbReference type="NCBI Taxonomy" id="3238302"/>
    <lineage>
        <taxon>Bacteria</taxon>
        <taxon>Pseudomonadati</taxon>
        <taxon>Pseudomonadota</taxon>
        <taxon>Gammaproteobacteria</taxon>
        <taxon>Cellvibrionales</taxon>
        <taxon>Spongiibacteraceae</taxon>
        <taxon>Zhongshania</taxon>
    </lineage>
</organism>
<dbReference type="PROSITE" id="PS51257">
    <property type="entry name" value="PROKAR_LIPOPROTEIN"/>
    <property type="match status" value="1"/>
</dbReference>
<comment type="caution">
    <text evidence="2">The sequence shown here is derived from an EMBL/GenBank/DDBJ whole genome shotgun (WGS) entry which is preliminary data.</text>
</comment>
<dbReference type="EMBL" id="JBFRYB010000001">
    <property type="protein sequence ID" value="MEX1664562.1"/>
    <property type="molecule type" value="Genomic_DNA"/>
</dbReference>
<proteinExistence type="predicted"/>
<dbReference type="InterPro" id="IPR008969">
    <property type="entry name" value="CarboxyPept-like_regulatory"/>
</dbReference>
<dbReference type="RefSeq" id="WP_368374684.1">
    <property type="nucleotide sequence ID" value="NZ_JBFRYB010000001.1"/>
</dbReference>
<dbReference type="Pfam" id="PF13620">
    <property type="entry name" value="CarboxypepD_reg"/>
    <property type="match status" value="1"/>
</dbReference>
<keyword evidence="1" id="KW-0732">Signal</keyword>
<accession>A0ABV3TSJ2</accession>
<reference evidence="2 3" key="1">
    <citation type="journal article" date="2011" name="Int. J. Syst. Evol. Microbiol.">
        <title>Zhongshania antarctica gen. nov., sp. nov. and Zhongshania guokunii sp. nov., gammaproteobacteria respectively isolated from coastal attached (fast) ice and surface seawater of the Antarctic.</title>
        <authorList>
            <person name="Li H.J."/>
            <person name="Zhang X.Y."/>
            <person name="Chen C.X."/>
            <person name="Zhang Y.J."/>
            <person name="Gao Z.M."/>
            <person name="Yu Y."/>
            <person name="Chen X.L."/>
            <person name="Chen B."/>
            <person name="Zhang Y.Z."/>
        </authorList>
    </citation>
    <scope>NUCLEOTIDE SEQUENCE [LARGE SCALE GENOMIC DNA]</scope>
    <source>
        <strain evidence="2 3">R06B22</strain>
    </source>
</reference>
<sequence>MNVQRLSLYLLILVSSFLVACGGGGGDSSNPDPVVEIQRTGAVAGIVSDTVSGEPLTNVTVSSNSRSTQTNDSGEFVLSGIPESARAVIQFVLAGYEPAFRPTEIADGEQTDVTALMVPIGAFKTIDPVTGGEVSIPNSTAMVMLPPGSIDSSNPVVVSLTDIDPGSSAANMPGDYTAGSNESPSPIESFGAISVNITSESGEEVDLLPGATATIRIPLSSRNSNAPAIIPLFYFDEATGRWVEEGSATLQMIDGESFYEGTVEHFTVWNADDYLQTVQLTGCVENSDGERLANVRITSSGIDYTGTSQAATNSLGVFTIPVRSNSSMTIRGQRGGDITSTRAITTNDSDLDISNACLATITLGEQRPISIQLTWGEFPDDLDSWLYLPEGGFISYQNSGSLESLPFANLDVDDTSSYGPEVVTVLRPRVGRYRYFVHNYSSSRPGIAASPARIELTTPSGTRVFVPPAGEVPAETNYWTVFDLLVAADCSVTVVPASSPAYSEFPPELPENDSSDFEFCQVNN</sequence>
<name>A0ABV3TSJ2_9GAMM</name>
<evidence type="ECO:0000256" key="1">
    <source>
        <dbReference type="SAM" id="SignalP"/>
    </source>
</evidence>
<protein>
    <submittedName>
        <fullName evidence="2">Carboxypeptidase regulatory-like domain-containing protein</fullName>
    </submittedName>
</protein>
<keyword evidence="3" id="KW-1185">Reference proteome</keyword>
<dbReference type="Proteomes" id="UP001557484">
    <property type="component" value="Unassembled WGS sequence"/>
</dbReference>
<feature type="chain" id="PRO_5047262247" evidence="1">
    <location>
        <begin position="21"/>
        <end position="524"/>
    </location>
</feature>